<dbReference type="Proteomes" id="UP000197904">
    <property type="component" value="Unassembled WGS sequence"/>
</dbReference>
<proteinExistence type="predicted"/>
<evidence type="ECO:0000256" key="1">
    <source>
        <dbReference type="SAM" id="MobiDB-lite"/>
    </source>
</evidence>
<gene>
    <name evidence="2" type="ORF">CEE55_17580</name>
</gene>
<dbReference type="RefSeq" id="WP_049468955.1">
    <property type="nucleotide sequence ID" value="NZ_JAWIUM010000007.1"/>
</dbReference>
<evidence type="ECO:0000313" key="3">
    <source>
        <dbReference type="Proteomes" id="UP000197904"/>
    </source>
</evidence>
<sequence>MPIKQTRGPQVGKCNICGEVGPLTVDHCPPKGWAPRVPLRVSEVMAPYRDGSKFRYQKFNNGVQFRSLCERCNRDILGTRYDPELISLVEKVTALTTSVLHIPALQYVRLRPQRIMRSVIGHLCSQGVDRFHKGELTEVLKNYLTDPTAKFPNSLSLCYWLFPHPGVVLTRDYSITRLGCGSASMLWIMKCFPLGFALINRGYAFDGVPPQMVMDDFGDLGDDDQAELPIALINYPPRHFPEHPSSNSAIFAGPQSTMANASPPRPVDLSRIKK</sequence>
<accession>A0A246KUW4</accession>
<comment type="caution">
    <text evidence="2">The sequence shown here is derived from an EMBL/GenBank/DDBJ whole genome shotgun (WGS) entry which is preliminary data.</text>
</comment>
<feature type="region of interest" description="Disordered" evidence="1">
    <location>
        <begin position="251"/>
        <end position="274"/>
    </location>
</feature>
<evidence type="ECO:0008006" key="4">
    <source>
        <dbReference type="Google" id="ProtNLM"/>
    </source>
</evidence>
<feature type="compositionally biased region" description="Polar residues" evidence="1">
    <location>
        <begin position="251"/>
        <end position="260"/>
    </location>
</feature>
<protein>
    <recommendedName>
        <fullName evidence="4">HNH endonuclease</fullName>
    </recommendedName>
</protein>
<dbReference type="AlphaFoldDB" id="A0A246KUW4"/>
<reference evidence="2 3" key="1">
    <citation type="submission" date="2017-06" db="EMBL/GenBank/DDBJ databases">
        <authorList>
            <person name="Kim H.J."/>
            <person name="Triplett B.A."/>
        </authorList>
    </citation>
    <scope>NUCLEOTIDE SEQUENCE [LARGE SCALE GENOMIC DNA]</scope>
    <source>
        <strain evidence="2 3">S18795</strain>
    </source>
</reference>
<dbReference type="EMBL" id="NIXP01000119">
    <property type="protein sequence ID" value="OWR29253.1"/>
    <property type="molecule type" value="Genomic_DNA"/>
</dbReference>
<evidence type="ECO:0000313" key="2">
    <source>
        <dbReference type="EMBL" id="OWR29253.1"/>
    </source>
</evidence>
<name>A0A246KUW4_9GAMM</name>
<organism evidence="2 3">
    <name type="scientific">Stenotrophomonas pavanii</name>
    <dbReference type="NCBI Taxonomy" id="487698"/>
    <lineage>
        <taxon>Bacteria</taxon>
        <taxon>Pseudomonadati</taxon>
        <taxon>Pseudomonadota</taxon>
        <taxon>Gammaproteobacteria</taxon>
        <taxon>Lysobacterales</taxon>
        <taxon>Lysobacteraceae</taxon>
        <taxon>Stenotrophomonas</taxon>
    </lineage>
</organism>